<dbReference type="Gene3D" id="3.40.640.10">
    <property type="entry name" value="Type I PLP-dependent aspartate aminotransferase-like (Major domain)"/>
    <property type="match status" value="1"/>
</dbReference>
<keyword evidence="4 7" id="KW-0456">Lyase</keyword>
<dbReference type="InterPro" id="IPR015422">
    <property type="entry name" value="PyrdxlP-dep_Trfase_small"/>
</dbReference>
<gene>
    <name evidence="7" type="primary">patB_1</name>
    <name evidence="7" type="ORF">AW06_000179</name>
</gene>
<comment type="caution">
    <text evidence="7">The sequence shown here is derived from an EMBL/GenBank/DDBJ whole genome shotgun (WGS) entry which is preliminary data.</text>
</comment>
<dbReference type="InterPro" id="IPR051798">
    <property type="entry name" value="Class-II_PLP-Dep_Aminotrans"/>
</dbReference>
<evidence type="ECO:0000259" key="6">
    <source>
        <dbReference type="Pfam" id="PF00155"/>
    </source>
</evidence>
<evidence type="ECO:0000313" key="7">
    <source>
        <dbReference type="EMBL" id="KFB78566.1"/>
    </source>
</evidence>
<evidence type="ECO:0000256" key="4">
    <source>
        <dbReference type="ARBA" id="ARBA00023239"/>
    </source>
</evidence>
<dbReference type="PANTHER" id="PTHR43525:SF1">
    <property type="entry name" value="PROTEIN MALY"/>
    <property type="match status" value="1"/>
</dbReference>
<dbReference type="NCBIfam" id="TIGR04350">
    <property type="entry name" value="C_S_lyase_PatB"/>
    <property type="match status" value="1"/>
</dbReference>
<dbReference type="STRING" id="1453999.AW06_000179"/>
<evidence type="ECO:0000256" key="1">
    <source>
        <dbReference type="ARBA" id="ARBA00001933"/>
    </source>
</evidence>
<dbReference type="PANTHER" id="PTHR43525">
    <property type="entry name" value="PROTEIN MALY"/>
    <property type="match status" value="1"/>
</dbReference>
<evidence type="ECO:0000313" key="8">
    <source>
        <dbReference type="Proteomes" id="UP000021315"/>
    </source>
</evidence>
<dbReference type="Proteomes" id="UP000021315">
    <property type="component" value="Unassembled WGS sequence"/>
</dbReference>
<dbReference type="InterPro" id="IPR027619">
    <property type="entry name" value="C-S_lyase_PatB-like"/>
</dbReference>
<dbReference type="EMBL" id="JDST02000003">
    <property type="protein sequence ID" value="KFB78566.1"/>
    <property type="molecule type" value="Genomic_DNA"/>
</dbReference>
<comment type="cofactor">
    <cofactor evidence="1">
        <name>pyridoxal 5'-phosphate</name>
        <dbReference type="ChEBI" id="CHEBI:597326"/>
    </cofactor>
</comment>
<evidence type="ECO:0000256" key="5">
    <source>
        <dbReference type="ARBA" id="ARBA00037974"/>
    </source>
</evidence>
<sequence length="393" mass="42543">MTLGLPVNGFDFAHVIDRRGGDSLKWNKYAGRDVLPLWVADMDFAAPPAIVAAIEKRVAQGCFGYAVPSPALYDAVLGYLWSAYGWRVEADWLLWLPGLVCGLNVACRSVDGDVLTATPVYPPFLSAPRLSGRRLASAALCQSDGRWGWDFAALEAALTPSSRLLLLCHPHNPVGRAWERVELEAIAAFCQRHDLLVCSDEIHCGLILDEHRQHLPLAMLDTNLAKRSITLMAPSKTYNIPGLGAAFAVIPDAALRRRFVAAARGIVPDVNVLGLAATEAAYRDCEDWRSALLQALRSNRDRVETDLAGMPGLAVSHVEATYLAWIDARGLGVDDPAAFFEAAGVGLSSGVDFGLPGWVRLNFGCPQTTLDAALKRMRLACRGSRGLTPTTRT</sequence>
<dbReference type="GO" id="GO:0030170">
    <property type="term" value="F:pyridoxal phosphate binding"/>
    <property type="evidence" value="ECO:0007669"/>
    <property type="project" value="InterPro"/>
</dbReference>
<accession>A0A080MCC1</accession>
<dbReference type="InterPro" id="IPR015421">
    <property type="entry name" value="PyrdxlP-dep_Trfase_major"/>
</dbReference>
<dbReference type="SUPFAM" id="SSF53383">
    <property type="entry name" value="PLP-dependent transferases"/>
    <property type="match status" value="1"/>
</dbReference>
<dbReference type="EC" id="4.4.1.13" evidence="2"/>
<dbReference type="CDD" id="cd00609">
    <property type="entry name" value="AAT_like"/>
    <property type="match status" value="1"/>
</dbReference>
<name>A0A080MCC1_9PROT</name>
<proteinExistence type="inferred from homology"/>
<dbReference type="InterPro" id="IPR004839">
    <property type="entry name" value="Aminotransferase_I/II_large"/>
</dbReference>
<keyword evidence="8" id="KW-1185">Reference proteome</keyword>
<keyword evidence="3" id="KW-0663">Pyridoxal phosphate</keyword>
<dbReference type="Pfam" id="PF00155">
    <property type="entry name" value="Aminotran_1_2"/>
    <property type="match status" value="1"/>
</dbReference>
<dbReference type="RefSeq" id="WP_273704264.1">
    <property type="nucleotide sequence ID" value="NZ_JDST02000003.1"/>
</dbReference>
<dbReference type="Gene3D" id="3.90.1150.10">
    <property type="entry name" value="Aspartate Aminotransferase, domain 1"/>
    <property type="match status" value="1"/>
</dbReference>
<organism evidence="7 8">
    <name type="scientific">Candidatus Accumulibacter cognatus</name>
    <dbReference type="NCBI Taxonomy" id="2954383"/>
    <lineage>
        <taxon>Bacteria</taxon>
        <taxon>Pseudomonadati</taxon>
        <taxon>Pseudomonadota</taxon>
        <taxon>Betaproteobacteria</taxon>
        <taxon>Candidatus Accumulibacter</taxon>
    </lineage>
</organism>
<dbReference type="InterPro" id="IPR015424">
    <property type="entry name" value="PyrdxlP-dep_Trfase"/>
</dbReference>
<dbReference type="AlphaFoldDB" id="A0A080MCC1"/>
<comment type="similarity">
    <text evidence="5">Belongs to the class-II pyridoxal-phosphate-dependent aminotransferase family. MalY/PatB cystathionine beta-lyase subfamily.</text>
</comment>
<evidence type="ECO:0000256" key="2">
    <source>
        <dbReference type="ARBA" id="ARBA00012224"/>
    </source>
</evidence>
<feature type="domain" description="Aminotransferase class I/classII large" evidence="6">
    <location>
        <begin position="34"/>
        <end position="376"/>
    </location>
</feature>
<evidence type="ECO:0000256" key="3">
    <source>
        <dbReference type="ARBA" id="ARBA00022898"/>
    </source>
</evidence>
<protein>
    <recommendedName>
        <fullName evidence="2">cysteine-S-conjugate beta-lyase</fullName>
        <ecNumber evidence="2">4.4.1.13</ecNumber>
    </recommendedName>
</protein>
<dbReference type="GO" id="GO:0047804">
    <property type="term" value="F:cysteine-S-conjugate beta-lyase activity"/>
    <property type="evidence" value="ECO:0007669"/>
    <property type="project" value="UniProtKB-EC"/>
</dbReference>
<reference evidence="7" key="1">
    <citation type="submission" date="2014-02" db="EMBL/GenBank/DDBJ databases">
        <title>Expanding our view of genomic diversity in Candidatus Accumulibacter clades.</title>
        <authorList>
            <person name="Skennerton C.T."/>
            <person name="Barr J.J."/>
            <person name="Slater F.R."/>
            <person name="Bond P.L."/>
            <person name="Tyson G.W."/>
        </authorList>
    </citation>
    <scope>NUCLEOTIDE SEQUENCE [LARGE SCALE GENOMIC DNA]</scope>
</reference>